<dbReference type="GO" id="GO:0005119">
    <property type="term" value="F:smoothened binding"/>
    <property type="evidence" value="ECO:0007669"/>
    <property type="project" value="TreeGrafter"/>
</dbReference>
<evidence type="ECO:0000256" key="1">
    <source>
        <dbReference type="ARBA" id="ARBA00004141"/>
    </source>
</evidence>
<evidence type="ECO:0000256" key="7">
    <source>
        <dbReference type="SAM" id="MobiDB-lite"/>
    </source>
</evidence>
<name>A0A6M2DUW3_XENCH</name>
<dbReference type="GO" id="GO:0097108">
    <property type="term" value="F:hedgehog family protein binding"/>
    <property type="evidence" value="ECO:0007669"/>
    <property type="project" value="TreeGrafter"/>
</dbReference>
<dbReference type="PANTHER" id="PTHR46022:SF1">
    <property type="entry name" value="PROTEIN PATCHED"/>
    <property type="match status" value="1"/>
</dbReference>
<sequence length="257" mass="28065">MSLLGIKLSAIPAVLLIVAVGMGVHFTVHICLSFITAIGNRERRARLALEHMFAPVLHGALTTLVAVVMLGTSDFDFIVRYFFYVLLCLVGIGLSTGLVFFPVLLSLIGPAAELTPLEYPDRISTPTPEPSPTRVRKTRHNSSNSTRRSSSRSSKTVQSRLHAEPSLTTITEEPQSWQSSQSMQSIVVQPEVIVETTYNTNDTSSSGRSTPSAQAVTKVTATANIKVEVHAPISHSRRHYHRESRDSGAESDCSRHS</sequence>
<evidence type="ECO:0000256" key="2">
    <source>
        <dbReference type="ARBA" id="ARBA00005585"/>
    </source>
</evidence>
<feature type="compositionally biased region" description="Basic and acidic residues" evidence="7">
    <location>
        <begin position="243"/>
        <end position="257"/>
    </location>
</feature>
<protein>
    <submittedName>
        <fullName evidence="9">Putative product</fullName>
    </submittedName>
</protein>
<evidence type="ECO:0000256" key="3">
    <source>
        <dbReference type="ARBA" id="ARBA00022692"/>
    </source>
</evidence>
<evidence type="ECO:0000256" key="8">
    <source>
        <dbReference type="SAM" id="Phobius"/>
    </source>
</evidence>
<feature type="compositionally biased region" description="Low complexity" evidence="7">
    <location>
        <begin position="141"/>
        <end position="155"/>
    </location>
</feature>
<organism evidence="9">
    <name type="scientific">Xenopsylla cheopis</name>
    <name type="common">Oriental rat flea</name>
    <name type="synonym">Pulex cheopis</name>
    <dbReference type="NCBI Taxonomy" id="163159"/>
    <lineage>
        <taxon>Eukaryota</taxon>
        <taxon>Metazoa</taxon>
        <taxon>Ecdysozoa</taxon>
        <taxon>Arthropoda</taxon>
        <taxon>Hexapoda</taxon>
        <taxon>Insecta</taxon>
        <taxon>Pterygota</taxon>
        <taxon>Neoptera</taxon>
        <taxon>Endopterygota</taxon>
        <taxon>Siphonaptera</taxon>
        <taxon>Pulicidae</taxon>
        <taxon>Xenopsyllinae</taxon>
        <taxon>Xenopsylla</taxon>
    </lineage>
</organism>
<reference evidence="9" key="1">
    <citation type="submission" date="2020-03" db="EMBL/GenBank/DDBJ databases">
        <title>Transcriptomic Profiling of the Digestive Tract of the Rat Flea, Xenopsylla cheopis, Following Blood Feeding and Infection with Yersinia pestis.</title>
        <authorList>
            <person name="Bland D.M."/>
            <person name="Martens C.A."/>
            <person name="Virtaneva K."/>
            <person name="Kanakabandi K."/>
            <person name="Long D."/>
            <person name="Rosenke R."/>
            <person name="Saturday G.A."/>
            <person name="Hoyt F.H."/>
            <person name="Bruno D.P."/>
            <person name="Ribeiro J.M.C."/>
            <person name="Hinnebusch J."/>
        </authorList>
    </citation>
    <scope>NUCLEOTIDE SEQUENCE</scope>
</reference>
<dbReference type="GO" id="GO:0045879">
    <property type="term" value="P:negative regulation of smoothened signaling pathway"/>
    <property type="evidence" value="ECO:0007669"/>
    <property type="project" value="TreeGrafter"/>
</dbReference>
<dbReference type="EMBL" id="GIIL01006363">
    <property type="protein sequence ID" value="NOV50089.1"/>
    <property type="molecule type" value="Transcribed_RNA"/>
</dbReference>
<keyword evidence="5 8" id="KW-0472">Membrane</keyword>
<feature type="region of interest" description="Disordered" evidence="7">
    <location>
        <begin position="229"/>
        <end position="257"/>
    </location>
</feature>
<keyword evidence="4 8" id="KW-1133">Transmembrane helix</keyword>
<evidence type="ECO:0000256" key="6">
    <source>
        <dbReference type="ARBA" id="ARBA00023180"/>
    </source>
</evidence>
<dbReference type="GO" id="GO:0005886">
    <property type="term" value="C:plasma membrane"/>
    <property type="evidence" value="ECO:0007669"/>
    <property type="project" value="TreeGrafter"/>
</dbReference>
<feature type="transmembrane region" description="Helical" evidence="8">
    <location>
        <begin position="81"/>
        <end position="105"/>
    </location>
</feature>
<feature type="transmembrane region" description="Helical" evidence="8">
    <location>
        <begin position="47"/>
        <end position="69"/>
    </location>
</feature>
<accession>A0A6M2DUW3</accession>
<dbReference type="SUPFAM" id="SSF82866">
    <property type="entry name" value="Multidrug efflux transporter AcrB transmembrane domain"/>
    <property type="match status" value="1"/>
</dbReference>
<feature type="transmembrane region" description="Helical" evidence="8">
    <location>
        <begin position="12"/>
        <end position="35"/>
    </location>
</feature>
<comment type="similarity">
    <text evidence="2">Belongs to the patched family.</text>
</comment>
<evidence type="ECO:0000256" key="4">
    <source>
        <dbReference type="ARBA" id="ARBA00022989"/>
    </source>
</evidence>
<evidence type="ECO:0000256" key="5">
    <source>
        <dbReference type="ARBA" id="ARBA00023136"/>
    </source>
</evidence>
<dbReference type="AlphaFoldDB" id="A0A6M2DUW3"/>
<dbReference type="Gene3D" id="1.20.1640.10">
    <property type="entry name" value="Multidrug efflux transporter AcrB transmembrane domain"/>
    <property type="match status" value="1"/>
</dbReference>
<keyword evidence="3 8" id="KW-0812">Transmembrane</keyword>
<keyword evidence="6" id="KW-0325">Glycoprotein</keyword>
<dbReference type="GO" id="GO:0008158">
    <property type="term" value="F:hedgehog receptor activity"/>
    <property type="evidence" value="ECO:0007669"/>
    <property type="project" value="TreeGrafter"/>
</dbReference>
<comment type="subcellular location">
    <subcellularLocation>
        <location evidence="1">Membrane</location>
        <topology evidence="1">Multi-pass membrane protein</topology>
    </subcellularLocation>
</comment>
<dbReference type="PANTHER" id="PTHR46022">
    <property type="entry name" value="PROTEIN PATCHED"/>
    <property type="match status" value="1"/>
</dbReference>
<proteinExistence type="inferred from homology"/>
<feature type="region of interest" description="Disordered" evidence="7">
    <location>
        <begin position="118"/>
        <end position="183"/>
    </location>
</feature>
<evidence type="ECO:0000313" key="9">
    <source>
        <dbReference type="EMBL" id="NOV50089.1"/>
    </source>
</evidence>